<evidence type="ECO:0000256" key="1">
    <source>
        <dbReference type="ARBA" id="ARBA00022801"/>
    </source>
</evidence>
<proteinExistence type="predicted"/>
<dbReference type="SUPFAM" id="SSF52540">
    <property type="entry name" value="P-loop containing nucleoside triphosphate hydrolases"/>
    <property type="match status" value="2"/>
</dbReference>
<dbReference type="Gene3D" id="3.40.50.10810">
    <property type="entry name" value="Tandem AAA-ATPase domain"/>
    <property type="match status" value="1"/>
</dbReference>
<dbReference type="InterPro" id="IPR001650">
    <property type="entry name" value="Helicase_C-like"/>
</dbReference>
<dbReference type="CDD" id="cd18793">
    <property type="entry name" value="SF2_C_SNF"/>
    <property type="match status" value="1"/>
</dbReference>
<dbReference type="PROSITE" id="PS51192">
    <property type="entry name" value="HELICASE_ATP_BIND_1"/>
    <property type="match status" value="1"/>
</dbReference>
<dbReference type="InterPro" id="IPR049730">
    <property type="entry name" value="SNF2/RAD54-like_C"/>
</dbReference>
<dbReference type="Gene3D" id="3.40.50.300">
    <property type="entry name" value="P-loop containing nucleotide triphosphate hydrolases"/>
    <property type="match status" value="1"/>
</dbReference>
<sequence>LYRIVNQYARASYVTDSDVEIAQLLEAQNNSMWAGTKTYSIKGELGYLCLMKILDTSHCMYKSSDQPIIQKGTSRELDLNWHKEKNGDCRLNINVKPAALVLNTVPALYFDIDQHEIGPLANADFNTQQWDMLLSVPTVHADNCAAFSQQLITQLPNISIPPPVEIETLTIENESPKPCLELITNIDQVNGERTHLMRLRFAYADFEINVLPIFPIVNTLENSRIVSVHRDIDLEEDYMERIFEESFQGVTLNIKDNLIQQNDSEQADFGFASPNDLAPMQSLELWRNFIENTIPELKKEGWNIAFNPSFKLQFHQVSNWEEELEASIDDNSIKDRNDWFELRFDLDVKGKKIPLLPLVANVLKHYDPSDALSGDLPKNLTLPLPTYMGEGQYIQIPAERIQGICKILYELYDQQTLDAQNFNAENGSIKLSRFDAPRLAELEEQNEATWRGGKAMRDLGRKLKNFKGIKNIAPPRGLKTTLRDYQQQGLNWLQFLRSYQFNGILADDMGLGKTVQTLAHLLKEKEAKRFNKPCLIVAPTSLMSNWRREAEQFTPKLSVLILQGADRKKHFDEINNYDLVLTTFPLIVRDQKVLLEHDYYYLILDEAQVIKNPNAKAAKLVREIKADHRLCITGTPMENHLGELWALFDFLMPGFLGNSKTFTQQFRNPIEKHANDEVRKRLAHRINPFMLRRSKSEVAKELPDKTEILRSVSFDKKQAALYESIRLSMQKKVRDAIKDKGLSRSHITILDALLKLRQTCCDPQLMSLPQAKKVKSSAKLEMLMEMLPEMIDEGRKILIFSQFTKMLGIIEKQLIEYKINYSKLTGQTTKREQAIDKFRSGNADVFLISLKAGGVGLNLTEADTVIHYDPWWNPAVENQATDRAHRIGQNKAVFVYKLIIENTLEEKIMAMQARKKSLADGVYDKKKSSKDMKLTADDLQELFAPLVG</sequence>
<keyword evidence="1" id="KW-0378">Hydrolase</keyword>
<reference evidence="4" key="1">
    <citation type="submission" date="2018-06" db="EMBL/GenBank/DDBJ databases">
        <authorList>
            <person name="Zhirakovskaya E."/>
        </authorList>
    </citation>
    <scope>NUCLEOTIDE SEQUENCE</scope>
</reference>
<dbReference type="GO" id="GO:0004386">
    <property type="term" value="F:helicase activity"/>
    <property type="evidence" value="ECO:0007669"/>
    <property type="project" value="UniProtKB-KW"/>
</dbReference>
<keyword evidence="4" id="KW-0547">Nucleotide-binding</keyword>
<dbReference type="AlphaFoldDB" id="A0A3B0X5K6"/>
<dbReference type="GO" id="GO:0005524">
    <property type="term" value="F:ATP binding"/>
    <property type="evidence" value="ECO:0007669"/>
    <property type="project" value="InterPro"/>
</dbReference>
<dbReference type="InterPro" id="IPR038718">
    <property type="entry name" value="SNF2-like_sf"/>
</dbReference>
<protein>
    <submittedName>
        <fullName evidence="4">DNA/RNA helicases, SNF2 family</fullName>
    </submittedName>
</protein>
<dbReference type="PANTHER" id="PTHR10799">
    <property type="entry name" value="SNF2/RAD54 HELICASE FAMILY"/>
    <property type="match status" value="1"/>
</dbReference>
<dbReference type="Pfam" id="PF00271">
    <property type="entry name" value="Helicase_C"/>
    <property type="match status" value="1"/>
</dbReference>
<dbReference type="GO" id="GO:0016787">
    <property type="term" value="F:hydrolase activity"/>
    <property type="evidence" value="ECO:0007669"/>
    <property type="project" value="UniProtKB-KW"/>
</dbReference>
<gene>
    <name evidence="4" type="ORF">MNBD_GAMMA11-95</name>
</gene>
<evidence type="ECO:0000259" key="2">
    <source>
        <dbReference type="PROSITE" id="PS51192"/>
    </source>
</evidence>
<accession>A0A3B0X5K6</accession>
<feature type="domain" description="Helicase C-terminal" evidence="3">
    <location>
        <begin position="779"/>
        <end position="930"/>
    </location>
</feature>
<dbReference type="SMART" id="SM00490">
    <property type="entry name" value="HELICc"/>
    <property type="match status" value="1"/>
</dbReference>
<dbReference type="EMBL" id="UOFG01000189">
    <property type="protein sequence ID" value="VAW63001.1"/>
    <property type="molecule type" value="Genomic_DNA"/>
</dbReference>
<organism evidence="4">
    <name type="scientific">hydrothermal vent metagenome</name>
    <dbReference type="NCBI Taxonomy" id="652676"/>
    <lineage>
        <taxon>unclassified sequences</taxon>
        <taxon>metagenomes</taxon>
        <taxon>ecological metagenomes</taxon>
    </lineage>
</organism>
<dbReference type="Pfam" id="PF00176">
    <property type="entry name" value="SNF2-rel_dom"/>
    <property type="match status" value="1"/>
</dbReference>
<dbReference type="InterPro" id="IPR000330">
    <property type="entry name" value="SNF2_N"/>
</dbReference>
<name>A0A3B0X5K6_9ZZZZ</name>
<dbReference type="SMART" id="SM00487">
    <property type="entry name" value="DEXDc"/>
    <property type="match status" value="1"/>
</dbReference>
<dbReference type="InterPro" id="IPR027417">
    <property type="entry name" value="P-loop_NTPase"/>
</dbReference>
<feature type="domain" description="Helicase ATP-binding" evidence="2">
    <location>
        <begin position="494"/>
        <end position="654"/>
    </location>
</feature>
<evidence type="ECO:0000259" key="3">
    <source>
        <dbReference type="PROSITE" id="PS51194"/>
    </source>
</evidence>
<dbReference type="PROSITE" id="PS51194">
    <property type="entry name" value="HELICASE_CTER"/>
    <property type="match status" value="1"/>
</dbReference>
<keyword evidence="4" id="KW-0347">Helicase</keyword>
<keyword evidence="4" id="KW-0067">ATP-binding</keyword>
<dbReference type="CDD" id="cd18012">
    <property type="entry name" value="DEXQc_arch_SWI2_SNF2"/>
    <property type="match status" value="1"/>
</dbReference>
<dbReference type="InterPro" id="IPR014001">
    <property type="entry name" value="Helicase_ATP-bd"/>
</dbReference>
<evidence type="ECO:0000313" key="4">
    <source>
        <dbReference type="EMBL" id="VAW63001.1"/>
    </source>
</evidence>
<feature type="non-terminal residue" evidence="4">
    <location>
        <position position="1"/>
    </location>
</feature>